<evidence type="ECO:0000313" key="1">
    <source>
        <dbReference type="EMBL" id="GAJ06553.1"/>
    </source>
</evidence>
<feature type="non-terminal residue" evidence="1">
    <location>
        <position position="39"/>
    </location>
</feature>
<name>X1TMJ4_9ZZZZ</name>
<organism evidence="1">
    <name type="scientific">marine sediment metagenome</name>
    <dbReference type="NCBI Taxonomy" id="412755"/>
    <lineage>
        <taxon>unclassified sequences</taxon>
        <taxon>metagenomes</taxon>
        <taxon>ecological metagenomes</taxon>
    </lineage>
</organism>
<dbReference type="EMBL" id="BARW01029169">
    <property type="protein sequence ID" value="GAJ06553.1"/>
    <property type="molecule type" value="Genomic_DNA"/>
</dbReference>
<protein>
    <submittedName>
        <fullName evidence="1">Uncharacterized protein</fullName>
    </submittedName>
</protein>
<accession>X1TMJ4</accession>
<proteinExistence type="predicted"/>
<gene>
    <name evidence="1" type="ORF">S12H4_46942</name>
</gene>
<sequence>MRLNEFFCSLCGQYHHGSQLAEGWFADRLRHNRKGEFRP</sequence>
<reference evidence="1" key="1">
    <citation type="journal article" date="2014" name="Front. Microbiol.">
        <title>High frequency of phylogenetically diverse reductive dehalogenase-homologous genes in deep subseafloor sedimentary metagenomes.</title>
        <authorList>
            <person name="Kawai M."/>
            <person name="Futagami T."/>
            <person name="Toyoda A."/>
            <person name="Takaki Y."/>
            <person name="Nishi S."/>
            <person name="Hori S."/>
            <person name="Arai W."/>
            <person name="Tsubouchi T."/>
            <person name="Morono Y."/>
            <person name="Uchiyama I."/>
            <person name="Ito T."/>
            <person name="Fujiyama A."/>
            <person name="Inagaki F."/>
            <person name="Takami H."/>
        </authorList>
    </citation>
    <scope>NUCLEOTIDE SEQUENCE</scope>
    <source>
        <strain evidence="1">Expedition CK06-06</strain>
    </source>
</reference>
<comment type="caution">
    <text evidence="1">The sequence shown here is derived from an EMBL/GenBank/DDBJ whole genome shotgun (WGS) entry which is preliminary data.</text>
</comment>
<dbReference type="AlphaFoldDB" id="X1TMJ4"/>